<gene>
    <name evidence="1" type="ORF">CTRU02_215183</name>
</gene>
<keyword evidence="2" id="KW-1185">Reference proteome</keyword>
<dbReference type="Proteomes" id="UP000805649">
    <property type="component" value="Unassembled WGS sequence"/>
</dbReference>
<organism evidence="1 2">
    <name type="scientific">Colletotrichum truncatum</name>
    <name type="common">Anthracnose fungus</name>
    <name type="synonym">Colletotrichum capsici</name>
    <dbReference type="NCBI Taxonomy" id="5467"/>
    <lineage>
        <taxon>Eukaryota</taxon>
        <taxon>Fungi</taxon>
        <taxon>Dikarya</taxon>
        <taxon>Ascomycota</taxon>
        <taxon>Pezizomycotina</taxon>
        <taxon>Sordariomycetes</taxon>
        <taxon>Hypocreomycetidae</taxon>
        <taxon>Glomerellales</taxon>
        <taxon>Glomerellaceae</taxon>
        <taxon>Colletotrichum</taxon>
        <taxon>Colletotrichum truncatum species complex</taxon>
    </lineage>
</organism>
<dbReference type="EMBL" id="VUJX02000013">
    <property type="protein sequence ID" value="KAL0929974.1"/>
    <property type="molecule type" value="Genomic_DNA"/>
</dbReference>
<sequence>MASYYERVGDSPLFAASIILHPGLGISYLEAIWDEGEQLSWLRDAKKGIHDHFDR</sequence>
<accession>A0ACC3YDP9</accession>
<proteinExistence type="predicted"/>
<comment type="caution">
    <text evidence="1">The sequence shown here is derived from an EMBL/GenBank/DDBJ whole genome shotgun (WGS) entry which is preliminary data.</text>
</comment>
<reference evidence="1 2" key="1">
    <citation type="journal article" date="2020" name="Phytopathology">
        <title>Genome Sequence Resources of Colletotrichum truncatum, C. plurivorum, C. musicola, and C. sojae: Four Species Pathogenic to Soybean (Glycine max).</title>
        <authorList>
            <person name="Rogerio F."/>
            <person name="Boufleur T.R."/>
            <person name="Ciampi-Guillardi M."/>
            <person name="Sukno S.A."/>
            <person name="Thon M.R."/>
            <person name="Massola Junior N.S."/>
            <person name="Baroncelli R."/>
        </authorList>
    </citation>
    <scope>NUCLEOTIDE SEQUENCE [LARGE SCALE GENOMIC DNA]</scope>
    <source>
        <strain evidence="1 2">CMES1059</strain>
    </source>
</reference>
<name>A0ACC3YDP9_COLTU</name>
<evidence type="ECO:0000313" key="2">
    <source>
        <dbReference type="Proteomes" id="UP000805649"/>
    </source>
</evidence>
<evidence type="ECO:0000313" key="1">
    <source>
        <dbReference type="EMBL" id="KAL0929974.1"/>
    </source>
</evidence>
<protein>
    <submittedName>
        <fullName evidence="1">Transposase-like protein</fullName>
    </submittedName>
</protein>